<dbReference type="RefSeq" id="WP_220207832.1">
    <property type="nucleotide sequence ID" value="NZ_BNJK01000001.1"/>
</dbReference>
<sequence length="83" mass="9393">MNRWPREAITVGVTLLFLLVASVMQITVQDADYAEDLTSVEPITSFTDEEMKEALDAGRLTAEQCVWMESQGISWEIQVHHLP</sequence>
<accession>A0A8J3IRH4</accession>
<evidence type="ECO:0000313" key="2">
    <source>
        <dbReference type="Proteomes" id="UP000597444"/>
    </source>
</evidence>
<dbReference type="EMBL" id="BNJK01000001">
    <property type="protein sequence ID" value="GHO97258.1"/>
    <property type="molecule type" value="Genomic_DNA"/>
</dbReference>
<organism evidence="1 2">
    <name type="scientific">Reticulibacter mediterranei</name>
    <dbReference type="NCBI Taxonomy" id="2778369"/>
    <lineage>
        <taxon>Bacteria</taxon>
        <taxon>Bacillati</taxon>
        <taxon>Chloroflexota</taxon>
        <taxon>Ktedonobacteria</taxon>
        <taxon>Ktedonobacterales</taxon>
        <taxon>Reticulibacteraceae</taxon>
        <taxon>Reticulibacter</taxon>
    </lineage>
</organism>
<evidence type="ECO:0000313" key="1">
    <source>
        <dbReference type="EMBL" id="GHO97258.1"/>
    </source>
</evidence>
<comment type="caution">
    <text evidence="1">The sequence shown here is derived from an EMBL/GenBank/DDBJ whole genome shotgun (WGS) entry which is preliminary data.</text>
</comment>
<reference evidence="1" key="1">
    <citation type="submission" date="2020-10" db="EMBL/GenBank/DDBJ databases">
        <title>Taxonomic study of unclassified bacteria belonging to the class Ktedonobacteria.</title>
        <authorList>
            <person name="Yabe S."/>
            <person name="Wang C.M."/>
            <person name="Zheng Y."/>
            <person name="Sakai Y."/>
            <person name="Cavaletti L."/>
            <person name="Monciardini P."/>
            <person name="Donadio S."/>
        </authorList>
    </citation>
    <scope>NUCLEOTIDE SEQUENCE</scope>
    <source>
        <strain evidence="1">ID150040</strain>
    </source>
</reference>
<protein>
    <submittedName>
        <fullName evidence="1">Uncharacterized protein</fullName>
    </submittedName>
</protein>
<keyword evidence="2" id="KW-1185">Reference proteome</keyword>
<name>A0A8J3IRH4_9CHLR</name>
<dbReference type="AlphaFoldDB" id="A0A8J3IRH4"/>
<proteinExistence type="predicted"/>
<gene>
    <name evidence="1" type="ORF">KSF_073060</name>
</gene>
<dbReference type="Proteomes" id="UP000597444">
    <property type="component" value="Unassembled WGS sequence"/>
</dbReference>